<dbReference type="Gene3D" id="3.20.20.70">
    <property type="entry name" value="Aldolase class I"/>
    <property type="match status" value="1"/>
</dbReference>
<keyword evidence="1 2" id="KW-0808">Transferase</keyword>
<dbReference type="InterPro" id="IPR013477">
    <property type="entry name" value="NifV/FrbC"/>
</dbReference>
<dbReference type="InterPro" id="IPR013785">
    <property type="entry name" value="Aldolase_TIM"/>
</dbReference>
<protein>
    <submittedName>
        <fullName evidence="4">Homocitrate synthase NifV</fullName>
    </submittedName>
</protein>
<keyword evidence="5" id="KW-1185">Reference proteome</keyword>
<name>A0A4R3MQ56_9FIRM</name>
<comment type="similarity">
    <text evidence="2">Belongs to the alpha-IPM synthase/homocitrate synthase family.</text>
</comment>
<dbReference type="GO" id="GO:0019752">
    <property type="term" value="P:carboxylic acid metabolic process"/>
    <property type="evidence" value="ECO:0007669"/>
    <property type="project" value="InterPro"/>
</dbReference>
<dbReference type="CDD" id="cd07939">
    <property type="entry name" value="DRE_TIM_NifV"/>
    <property type="match status" value="1"/>
</dbReference>
<dbReference type="GO" id="GO:0046912">
    <property type="term" value="F:acyltransferase activity, acyl groups converted into alkyl on transfer"/>
    <property type="evidence" value="ECO:0007669"/>
    <property type="project" value="InterPro"/>
</dbReference>
<dbReference type="PROSITE" id="PS50991">
    <property type="entry name" value="PYR_CT"/>
    <property type="match status" value="1"/>
</dbReference>
<dbReference type="InterPro" id="IPR002034">
    <property type="entry name" value="AIPM/Hcit_synth_CS"/>
</dbReference>
<comment type="caution">
    <text evidence="4">The sequence shown here is derived from an EMBL/GenBank/DDBJ whole genome shotgun (WGS) entry which is preliminary data.</text>
</comment>
<sequence>MKKIEIVDTTLRDGEQAAGVNFNLFQKKHLARCLDGLGVDIIEVGIPAMGKEEIQDIYEINNLNLNTQLLTWNRMKISDIDCSIETGCKNVHITVPASDVHIKKKLNKTHIEVVNEMKKVIAYAKSKDLRVSIGAEDASRADFDFLIYLYTEAKREGATRIRYADTLGALDPFNTYEIIKQIKLNVDLPLDFHGHNDLGLATANGLGAIRGGAEIISCSINGLGERAGNTPLEEIAVILKLKDLYDTSVDISQLTKISKIVENYSGRKLEKQKPIVGEEVFSHESGIHVDGLLKDSNTYELFAPELLGRQRKIVIGKHSGKKAIEHWIKENGYKVQYNEIKNIIHTLNKDSNISSFTLM</sequence>
<dbReference type="PANTHER" id="PTHR42880:SF1">
    <property type="entry name" value="ISOPROPYLMALATE_HOMOCITRATE_CITRAMALATE SYNTHASE FAMILY PROTEIN"/>
    <property type="match status" value="1"/>
</dbReference>
<dbReference type="OrthoDB" id="9804858at2"/>
<dbReference type="SUPFAM" id="SSF51569">
    <property type="entry name" value="Aldolase"/>
    <property type="match status" value="1"/>
</dbReference>
<reference evidence="4 5" key="1">
    <citation type="submission" date="2019-03" db="EMBL/GenBank/DDBJ databases">
        <title>Genomic Encyclopedia of Type Strains, Phase IV (KMG-IV): sequencing the most valuable type-strain genomes for metagenomic binning, comparative biology and taxonomic classification.</title>
        <authorList>
            <person name="Goeker M."/>
        </authorList>
    </citation>
    <scope>NUCLEOTIDE SEQUENCE [LARGE SCALE GENOMIC DNA]</scope>
    <source>
        <strain evidence="4 5">DSM 24629</strain>
    </source>
</reference>
<gene>
    <name evidence="4" type="ORF">EDC18_1035</name>
</gene>
<evidence type="ECO:0000256" key="2">
    <source>
        <dbReference type="RuleBase" id="RU003523"/>
    </source>
</evidence>
<organism evidence="4 5">
    <name type="scientific">Natranaerovirga pectinivora</name>
    <dbReference type="NCBI Taxonomy" id="682400"/>
    <lineage>
        <taxon>Bacteria</taxon>
        <taxon>Bacillati</taxon>
        <taxon>Bacillota</taxon>
        <taxon>Clostridia</taxon>
        <taxon>Lachnospirales</taxon>
        <taxon>Natranaerovirgaceae</taxon>
        <taxon>Natranaerovirga</taxon>
    </lineage>
</organism>
<dbReference type="RefSeq" id="WP_132250880.1">
    <property type="nucleotide sequence ID" value="NZ_SMAL01000003.1"/>
</dbReference>
<dbReference type="Pfam" id="PF22617">
    <property type="entry name" value="HCS_D2"/>
    <property type="match status" value="1"/>
</dbReference>
<evidence type="ECO:0000313" key="5">
    <source>
        <dbReference type="Proteomes" id="UP000294902"/>
    </source>
</evidence>
<dbReference type="PROSITE" id="PS00815">
    <property type="entry name" value="AIPM_HOMOCIT_SYNTH_1"/>
    <property type="match status" value="1"/>
</dbReference>
<evidence type="ECO:0000313" key="4">
    <source>
        <dbReference type="EMBL" id="TCT15301.1"/>
    </source>
</evidence>
<accession>A0A4R3MQ56</accession>
<proteinExistence type="inferred from homology"/>
<dbReference type="InterPro" id="IPR000891">
    <property type="entry name" value="PYR_CT"/>
</dbReference>
<dbReference type="EMBL" id="SMAL01000003">
    <property type="protein sequence ID" value="TCT15301.1"/>
    <property type="molecule type" value="Genomic_DNA"/>
</dbReference>
<evidence type="ECO:0000256" key="1">
    <source>
        <dbReference type="ARBA" id="ARBA00022679"/>
    </source>
</evidence>
<feature type="domain" description="Pyruvate carboxyltransferase" evidence="3">
    <location>
        <begin position="4"/>
        <end position="255"/>
    </location>
</feature>
<dbReference type="AlphaFoldDB" id="A0A4R3MQ56"/>
<dbReference type="PANTHER" id="PTHR42880">
    <property type="entry name" value="HOMOCITRATE SYNTHASE"/>
    <property type="match status" value="1"/>
</dbReference>
<dbReference type="Gene3D" id="1.10.238.260">
    <property type="match status" value="1"/>
</dbReference>
<dbReference type="InterPro" id="IPR054691">
    <property type="entry name" value="LeuA/HCS_post-cat"/>
</dbReference>
<dbReference type="Pfam" id="PF00682">
    <property type="entry name" value="HMGL-like"/>
    <property type="match status" value="1"/>
</dbReference>
<dbReference type="Proteomes" id="UP000294902">
    <property type="component" value="Unassembled WGS sequence"/>
</dbReference>
<dbReference type="PROSITE" id="PS00816">
    <property type="entry name" value="AIPM_HOMOCIT_SYNTH_2"/>
    <property type="match status" value="1"/>
</dbReference>
<evidence type="ECO:0000259" key="3">
    <source>
        <dbReference type="PROSITE" id="PS50991"/>
    </source>
</evidence>